<keyword evidence="2" id="KW-0812">Transmembrane</keyword>
<feature type="chain" id="PRO_5030957787" evidence="3">
    <location>
        <begin position="44"/>
        <end position="284"/>
    </location>
</feature>
<dbReference type="GO" id="GO:0045121">
    <property type="term" value="C:membrane raft"/>
    <property type="evidence" value="ECO:0007669"/>
    <property type="project" value="TreeGrafter"/>
</dbReference>
<feature type="signal peptide" evidence="3">
    <location>
        <begin position="1"/>
        <end position="43"/>
    </location>
</feature>
<evidence type="ECO:0000259" key="4">
    <source>
        <dbReference type="Pfam" id="PF25830"/>
    </source>
</evidence>
<reference evidence="5" key="3">
    <citation type="submission" date="2025-09" db="UniProtKB">
        <authorList>
            <consortium name="Ensembl"/>
        </authorList>
    </citation>
    <scope>IDENTIFICATION</scope>
</reference>
<dbReference type="GO" id="GO:0050861">
    <property type="term" value="P:positive regulation of B cell receptor signaling pathway"/>
    <property type="evidence" value="ECO:0007669"/>
    <property type="project" value="InterPro"/>
</dbReference>
<keyword evidence="2" id="KW-0472">Membrane</keyword>
<dbReference type="GeneTree" id="ENSGT00390000000787"/>
<dbReference type="GO" id="GO:0004888">
    <property type="term" value="F:transmembrane signaling receptor activity"/>
    <property type="evidence" value="ECO:0007669"/>
    <property type="project" value="Ensembl"/>
</dbReference>
<evidence type="ECO:0000256" key="1">
    <source>
        <dbReference type="SAM" id="MobiDB-lite"/>
    </source>
</evidence>
<keyword evidence="3" id="KW-0732">Signal</keyword>
<reference evidence="5 6" key="1">
    <citation type="submission" date="2013-03" db="EMBL/GenBank/DDBJ databases">
        <authorList>
            <person name="Warren W."/>
            <person name="Wilson R.K."/>
        </authorList>
    </citation>
    <scope>NUCLEOTIDE SEQUENCE</scope>
</reference>
<evidence type="ECO:0000313" key="6">
    <source>
        <dbReference type="Proteomes" id="UP000233100"/>
    </source>
</evidence>
<dbReference type="GO" id="GO:0001819">
    <property type="term" value="P:positive regulation of cytokine production"/>
    <property type="evidence" value="ECO:0007669"/>
    <property type="project" value="InterPro"/>
</dbReference>
<dbReference type="GO" id="GO:0033173">
    <property type="term" value="P:calcineurin-NFAT signaling cascade"/>
    <property type="evidence" value="ECO:0007669"/>
    <property type="project" value="Ensembl"/>
</dbReference>
<dbReference type="AlphaFoldDB" id="A0A7N9DB33"/>
<protein>
    <submittedName>
        <fullName evidence="5">NFAT activating protein with ITAM motif 1</fullName>
    </submittedName>
</protein>
<dbReference type="PANTHER" id="PTHR35680:SF1">
    <property type="entry name" value="NFAT ACTIVATION MOLECULE 1"/>
    <property type="match status" value="1"/>
</dbReference>
<dbReference type="GO" id="GO:0050853">
    <property type="term" value="P:B cell receptor signaling pathway"/>
    <property type="evidence" value="ECO:0007669"/>
    <property type="project" value="TreeGrafter"/>
</dbReference>
<reference evidence="5" key="2">
    <citation type="submission" date="2025-08" db="UniProtKB">
        <authorList>
            <consortium name="Ensembl"/>
        </authorList>
    </citation>
    <scope>IDENTIFICATION</scope>
</reference>
<organism evidence="5 6">
    <name type="scientific">Macaca fascicularis</name>
    <name type="common">Crab-eating macaque</name>
    <name type="synonym">Cynomolgus monkey</name>
    <dbReference type="NCBI Taxonomy" id="9541"/>
    <lineage>
        <taxon>Eukaryota</taxon>
        <taxon>Metazoa</taxon>
        <taxon>Chordata</taxon>
        <taxon>Craniata</taxon>
        <taxon>Vertebrata</taxon>
        <taxon>Euteleostomi</taxon>
        <taxon>Mammalia</taxon>
        <taxon>Eutheria</taxon>
        <taxon>Euarchontoglires</taxon>
        <taxon>Primates</taxon>
        <taxon>Haplorrhini</taxon>
        <taxon>Catarrhini</taxon>
        <taxon>Cercopithecidae</taxon>
        <taxon>Cercopithecinae</taxon>
        <taxon>Macaca</taxon>
    </lineage>
</organism>
<gene>
    <name evidence="5" type="primary">NFAM1</name>
</gene>
<feature type="compositionally biased region" description="Polar residues" evidence="1">
    <location>
        <begin position="208"/>
        <end position="219"/>
    </location>
</feature>
<keyword evidence="2" id="KW-1133">Transmembrane helix</keyword>
<dbReference type="GO" id="GO:0045577">
    <property type="term" value="P:regulation of B cell differentiation"/>
    <property type="evidence" value="ECO:0007669"/>
    <property type="project" value="InterPro"/>
</dbReference>
<evidence type="ECO:0000313" key="5">
    <source>
        <dbReference type="Ensembl" id="ENSMFAP00000061923.1"/>
    </source>
</evidence>
<dbReference type="InterPro" id="IPR057883">
    <property type="entry name" value="Ig_NFAM1"/>
</dbReference>
<dbReference type="Proteomes" id="UP000233100">
    <property type="component" value="Chromosome 10"/>
</dbReference>
<feature type="transmembrane region" description="Helical" evidence="2">
    <location>
        <begin position="165"/>
        <end position="187"/>
    </location>
</feature>
<dbReference type="PANTHER" id="PTHR35680">
    <property type="entry name" value="NFAT ACTIVATION MOLECULE 1"/>
    <property type="match status" value="1"/>
</dbReference>
<keyword evidence="6" id="KW-1185">Reference proteome</keyword>
<dbReference type="InterPro" id="IPR033549">
    <property type="entry name" value="NFAM1"/>
</dbReference>
<feature type="compositionally biased region" description="Low complexity" evidence="1">
    <location>
        <begin position="1"/>
        <end position="11"/>
    </location>
</feature>
<accession>A0A7N9DB33</accession>
<dbReference type="Pfam" id="PF25830">
    <property type="entry name" value="Ig_NFAM1"/>
    <property type="match status" value="1"/>
</dbReference>
<feature type="region of interest" description="Disordered" evidence="1">
    <location>
        <begin position="1"/>
        <end position="20"/>
    </location>
</feature>
<feature type="domain" description="NFAM1 Ig-like" evidence="4">
    <location>
        <begin position="43"/>
        <end position="151"/>
    </location>
</feature>
<feature type="region of interest" description="Disordered" evidence="1">
    <location>
        <begin position="192"/>
        <end position="219"/>
    </location>
</feature>
<evidence type="ECO:0000256" key="2">
    <source>
        <dbReference type="SAM" id="Phobius"/>
    </source>
</evidence>
<dbReference type="Ensembl" id="ENSMFAT00000082540.1">
    <property type="protein sequence ID" value="ENSMFAP00000061923.1"/>
    <property type="gene ID" value="ENSMFAG00000065792.1"/>
</dbReference>
<proteinExistence type="predicted"/>
<evidence type="ECO:0000256" key="3">
    <source>
        <dbReference type="SAM" id="SignalP"/>
    </source>
</evidence>
<name>A0A7N9DB33_MACFA</name>
<sequence length="284" mass="31079">MESQPPRWRALPDPPRPPGPPAAPRLLLGLLLLLPGTLRLAGGQSVTHTGLPIMASLANTAVSFSCRITYPYTPQFKVFTVSYFHEDLQGQRSPEKPTICHPVLGTENQTRTLDCQVILVLPGASATGTYYCSVRWPHATVSGSGTFILVRDVGYQEPPQSPRKLLLFGFTGLLSVLSVVGTALLLWKKKQMRGPGTDPTRKCLDPRSASSPKQPPSESIYTALQRRETEVYACIESEDGCPPTAKQSPVSQVRRRWDTTPGFSLQLTLLSSVKWGRGANGTWK</sequence>